<protein>
    <submittedName>
        <fullName evidence="2">Uncharacterized protein</fullName>
    </submittedName>
</protein>
<evidence type="ECO:0000313" key="3">
    <source>
        <dbReference type="Proteomes" id="UP000822476"/>
    </source>
</evidence>
<dbReference type="Proteomes" id="UP000822476">
    <property type="component" value="Unassembled WGS sequence"/>
</dbReference>
<dbReference type="AlphaFoldDB" id="A0A8S9Z4N8"/>
<gene>
    <name evidence="2" type="ORF">EG68_02073</name>
</gene>
<feature type="chain" id="PRO_5035789133" evidence="1">
    <location>
        <begin position="32"/>
        <end position="86"/>
    </location>
</feature>
<keyword evidence="1" id="KW-0732">Signal</keyword>
<evidence type="ECO:0000313" key="2">
    <source>
        <dbReference type="EMBL" id="KAF7260580.1"/>
    </source>
</evidence>
<dbReference type="PROSITE" id="PS51257">
    <property type="entry name" value="PROKAR_LIPOPROTEIN"/>
    <property type="match status" value="1"/>
</dbReference>
<evidence type="ECO:0000256" key="1">
    <source>
        <dbReference type="SAM" id="SignalP"/>
    </source>
</evidence>
<dbReference type="OrthoDB" id="6255102at2759"/>
<proteinExistence type="predicted"/>
<reference evidence="2" key="1">
    <citation type="submission" date="2019-07" db="EMBL/GenBank/DDBJ databases">
        <title>Annotation for the trematode Paragonimus miyazaki's.</title>
        <authorList>
            <person name="Choi Y.-J."/>
        </authorList>
    </citation>
    <scope>NUCLEOTIDE SEQUENCE</scope>
    <source>
        <strain evidence="2">Japan</strain>
    </source>
</reference>
<keyword evidence="3" id="KW-1185">Reference proteome</keyword>
<comment type="caution">
    <text evidence="2">The sequence shown here is derived from an EMBL/GenBank/DDBJ whole genome shotgun (WGS) entry which is preliminary data.</text>
</comment>
<name>A0A8S9Z4N8_9TREM</name>
<sequence>MTYFQFKLSFVQSPRLVLISLLLVTLASCHAQGIYSSPIYDHDPYEELGYMNDPLIKRAQFLRLGKRAQFLRLGKRSSYSKLSPTE</sequence>
<accession>A0A8S9Z4N8</accession>
<organism evidence="2 3">
    <name type="scientific">Paragonimus skrjabini miyazakii</name>
    <dbReference type="NCBI Taxonomy" id="59628"/>
    <lineage>
        <taxon>Eukaryota</taxon>
        <taxon>Metazoa</taxon>
        <taxon>Spiralia</taxon>
        <taxon>Lophotrochozoa</taxon>
        <taxon>Platyhelminthes</taxon>
        <taxon>Trematoda</taxon>
        <taxon>Digenea</taxon>
        <taxon>Plagiorchiida</taxon>
        <taxon>Troglotremata</taxon>
        <taxon>Troglotrematidae</taxon>
        <taxon>Paragonimus</taxon>
    </lineage>
</organism>
<dbReference type="EMBL" id="JTDE01000688">
    <property type="protein sequence ID" value="KAF7260580.1"/>
    <property type="molecule type" value="Genomic_DNA"/>
</dbReference>
<feature type="signal peptide" evidence="1">
    <location>
        <begin position="1"/>
        <end position="31"/>
    </location>
</feature>